<keyword evidence="3" id="KW-1185">Reference proteome</keyword>
<sequence>MSEKAAKSKSDQTQDADRPTDSFSSQERASMKERAAELKTQNRSGKAEEKAAANEAALLAKIAEMSEPDRSLAERVHAIVISCAPELEPKLYYGQPGYARKGKVLCFFRSGIDDKERYSTFGFSVQANLDHKSGLWATSYALTDPTEAAWTTLEKLIREATK</sequence>
<evidence type="ECO:0000313" key="3">
    <source>
        <dbReference type="Proteomes" id="UP000234342"/>
    </source>
</evidence>
<proteinExistence type="predicted"/>
<evidence type="ECO:0008006" key="4">
    <source>
        <dbReference type="Google" id="ProtNLM"/>
    </source>
</evidence>
<dbReference type="AlphaFoldDB" id="A0A2H1KQC1"/>
<dbReference type="Proteomes" id="UP000234342">
    <property type="component" value="Unassembled WGS sequence"/>
</dbReference>
<organism evidence="2 3">
    <name type="scientific">Brevibacterium antiquum</name>
    <dbReference type="NCBI Taxonomy" id="234835"/>
    <lineage>
        <taxon>Bacteria</taxon>
        <taxon>Bacillati</taxon>
        <taxon>Actinomycetota</taxon>
        <taxon>Actinomycetes</taxon>
        <taxon>Micrococcales</taxon>
        <taxon>Brevibacteriaceae</taxon>
        <taxon>Brevibacterium</taxon>
    </lineage>
</organism>
<protein>
    <recommendedName>
        <fullName evidence="4">YdhG-like domain-containing protein</fullName>
    </recommendedName>
</protein>
<gene>
    <name evidence="2" type="ORF">BANT10_03335</name>
</gene>
<name>A0A2H1KQC1_9MICO</name>
<evidence type="ECO:0000256" key="1">
    <source>
        <dbReference type="SAM" id="MobiDB-lite"/>
    </source>
</evidence>
<dbReference type="EMBL" id="FXZE01000025">
    <property type="protein sequence ID" value="SMY01956.1"/>
    <property type="molecule type" value="Genomic_DNA"/>
</dbReference>
<accession>A0A2H1KQC1</accession>
<evidence type="ECO:0000313" key="2">
    <source>
        <dbReference type="EMBL" id="SMY01956.1"/>
    </source>
</evidence>
<feature type="compositionally biased region" description="Basic and acidic residues" evidence="1">
    <location>
        <begin position="1"/>
        <end position="20"/>
    </location>
</feature>
<feature type="region of interest" description="Disordered" evidence="1">
    <location>
        <begin position="1"/>
        <end position="51"/>
    </location>
</feature>
<dbReference type="SUPFAM" id="SSF159888">
    <property type="entry name" value="YdhG-like"/>
    <property type="match status" value="1"/>
</dbReference>
<reference evidence="3" key="1">
    <citation type="submission" date="2017-03" db="EMBL/GenBank/DDBJ databases">
        <authorList>
            <person name="Monnet C."/>
        </authorList>
    </citation>
    <scope>NUCLEOTIDE SEQUENCE [LARGE SCALE GENOMIC DNA]</scope>
    <source>
        <strain evidence="3">P10</strain>
    </source>
</reference>
<dbReference type="RefSeq" id="WP_101644669.1">
    <property type="nucleotide sequence ID" value="NZ_FXZE01000025.1"/>
</dbReference>